<dbReference type="Pfam" id="PF13963">
    <property type="entry name" value="Transpos_assoc"/>
    <property type="match status" value="1"/>
</dbReference>
<feature type="region of interest" description="Disordered" evidence="4">
    <location>
        <begin position="1341"/>
        <end position="1431"/>
    </location>
</feature>
<evidence type="ECO:0000313" key="10">
    <source>
        <dbReference type="Proteomes" id="UP000000763"/>
    </source>
</evidence>
<evidence type="ECO:0000259" key="8">
    <source>
        <dbReference type="Pfam" id="PF13963"/>
    </source>
</evidence>
<evidence type="ECO:0000256" key="3">
    <source>
        <dbReference type="ARBA" id="ARBA00022801"/>
    </source>
</evidence>
<gene>
    <name evidence="9" type="ordered locus">LOC_Os11g12730</name>
</gene>
<keyword evidence="3" id="KW-0378">Hydrolase</keyword>
<feature type="domain" description="Ubiquitin-like protease family profile" evidence="5">
    <location>
        <begin position="1573"/>
        <end position="1672"/>
    </location>
</feature>
<evidence type="ECO:0000256" key="1">
    <source>
        <dbReference type="ARBA" id="ARBA00005234"/>
    </source>
</evidence>
<dbReference type="GO" id="GO:0008234">
    <property type="term" value="F:cysteine-type peptidase activity"/>
    <property type="evidence" value="ECO:0007669"/>
    <property type="project" value="InterPro"/>
</dbReference>
<protein>
    <submittedName>
        <fullName evidence="9">Transposon protein, putative, CACTA, En/Spm sub-class</fullName>
    </submittedName>
</protein>
<dbReference type="Pfam" id="PF02992">
    <property type="entry name" value="Transposase_21"/>
    <property type="match status" value="1"/>
</dbReference>
<proteinExistence type="inferred from homology"/>
<evidence type="ECO:0000259" key="6">
    <source>
        <dbReference type="Pfam" id="PF13952"/>
    </source>
</evidence>
<dbReference type="Proteomes" id="UP000000763">
    <property type="component" value="Chromosome 11"/>
</dbReference>
<dbReference type="Pfam" id="PF13952">
    <property type="entry name" value="DUF4216"/>
    <property type="match status" value="1"/>
</dbReference>
<feature type="domain" description="Transposase-associated" evidence="8">
    <location>
        <begin position="3"/>
        <end position="79"/>
    </location>
</feature>
<dbReference type="InterPro" id="IPR004242">
    <property type="entry name" value="Transposase_21"/>
</dbReference>
<sequence>MDRRWMYYAHRSSTEYREGVTEFVTFADNDRKSRMSMHMLCPCRDCKNEQMIEDKDEVHTHLIMNGFMKKYTCWTKHGEQEAPDVAVEEVLDQDVENTAAAREGMFVPSPLGGETIDLDTQCLSIMLHDIEDAEDNDRDFEKFSKLVEDCQMPLYDGCKSKHSKLSCVLELMKLKASNGWSFKSFTELLELLKDLLPEGNNLLQTTYEAKQVLCPLGLEVRRIHACPNDCILYYKEYADLDVCPICGASRYKRAKSEDEGSKSKRGGPAKVVWYLPIAERMKRMFANKEQAKLVRWHAEERKVDSMLRHPADSVQWRTIDRIYQEFSNDRRNMRFAMCTNGINPFGDLSSRHSTWPVLLVKYNLPPWLCFKRKYIMLAMLIQGPRQPGNDIDVFLEPIIDDFERLWNEGTRTWDAYAQEYFNLHAILFCTINDYPALGNLSGQTVKGKWACSECMEETRSKWLKHSHKTVYMGHRRFLPRYHPYRNMRKNFNGHRDTAGPPAELTGTEVHNLVMGITNEFGKKRKVGKRKEKSTSKEKTEEHVEKQKTKERSMWKKKSIFWRLPYWKDLEVRHCIDLMHVEKNVCESLMGLLLNPGTTKDGLNARRDLEDMGVRSELHPITTESGRVYLPPACYTLSKEEKIDLLTCLSGIKVPSGYSSRISRLVSLQDLKLVGMKSHDCHVLITQLLPVAIRNIFPPKMRHTIQRLCSFFHAIGQKIIDPEGLDELQAELVRTLCHLEMYFPPTFFDIMEHLPVHLVRQTKCCGPAFMTQMYPCERYMGILNGYVRNRSHPEGSIIESYTTEEVIDFCVDYMSETSSIGLPRSHHEGRLDGVGTDGRKTIRLDRKVYDKAHFTVLQHMTEVVPYVDEHLAVIRQENRSRSESWVRNKHMSLFNEWLKNRIARLQNLSSETLQWLSQGPEWSATTWQGYDINGYTFHTVKQDSKCTVQNSGLCIEAGSDGGRRDQYYGRVEQILELDYLKFKVPLFRCRWVDLRNVKVNNEGFTTVNLANNAYKDESFVLAKQVVQVFYIVDPCNKKLHVVREGKRIIVGLDNIADKDDYNQHVHGIGQEIPLEEEEEEDEVQYARVDHEEAIWAQEDAAAATANVPAPFLDIPEQRARNWARARGKVNPDGSVTFENKSDAVVYQELLGLVAEQASQSEVESAPKRREDDILTKALGTKEHHGRTRGIGSDEERDARLKAELKVEVIQELEASMNARVEERVNKVLADMNIPRVTTPAVQPTPRAQHDASPSQHRSSCASTEVPAPGLPIAPLAAVDHIEGAAQCVLLARVHPTFAPEVAEGMAFKPSVTDKVHGADLLAGYAKTFIQWPKEDIVVKMTPRPSRPTELTPPKSKLSIEAPRGPALSVPHSPGGADMDLTDIAQSLAPIKTTRKADSSPPLVKGQKRERGKGKVGELAPEPKRGKAATSMPVSKAGKVVRAPAQFELGMPLVEDNVLAVMGIACRELHKQYMELSNAKRKMRESSIVGHHDHQPFLSSPAYITIGFDDLFDLFRIRKLDTGLLKCYSLLSWIECRRLGNQVGFLDPSMVNEVNLRQSFTEVVDYVNRCLWAHQDKKYIMCAYNQERHWILLVIVPKWSRVTYLNSNKSKDYDFSEITKALNMAWGPYVEKGGRHKEGKDELYRDTKFACAQQIGDQCGFHVCHNMSTLLREVKDFDPEVVANGE</sequence>
<reference evidence="10" key="1">
    <citation type="journal article" date="2005" name="Nature">
        <title>The map-based sequence of the rice genome.</title>
        <authorList>
            <consortium name="International rice genome sequencing project (IRGSP)"/>
            <person name="Matsumoto T."/>
            <person name="Wu J."/>
            <person name="Kanamori H."/>
            <person name="Katayose Y."/>
            <person name="Fujisawa M."/>
            <person name="Namiki N."/>
            <person name="Mizuno H."/>
            <person name="Yamamoto K."/>
            <person name="Antonio B.A."/>
            <person name="Baba T."/>
            <person name="Sakata K."/>
            <person name="Nagamura Y."/>
            <person name="Aoki H."/>
            <person name="Arikawa K."/>
            <person name="Arita K."/>
            <person name="Bito T."/>
            <person name="Chiden Y."/>
            <person name="Fujitsuka N."/>
            <person name="Fukunaka R."/>
            <person name="Hamada M."/>
            <person name="Harada C."/>
            <person name="Hayashi A."/>
            <person name="Hijishita S."/>
            <person name="Honda M."/>
            <person name="Hosokawa S."/>
            <person name="Ichikawa Y."/>
            <person name="Idonuma A."/>
            <person name="Iijima M."/>
            <person name="Ikeda M."/>
            <person name="Ikeno M."/>
            <person name="Ito K."/>
            <person name="Ito S."/>
            <person name="Ito T."/>
            <person name="Ito Y."/>
            <person name="Ito Y."/>
            <person name="Iwabuchi A."/>
            <person name="Kamiya K."/>
            <person name="Karasawa W."/>
            <person name="Kurita K."/>
            <person name="Katagiri S."/>
            <person name="Kikuta A."/>
            <person name="Kobayashi H."/>
            <person name="Kobayashi N."/>
            <person name="Machita K."/>
            <person name="Maehara T."/>
            <person name="Masukawa M."/>
            <person name="Mizubayashi T."/>
            <person name="Mukai Y."/>
            <person name="Nagasaki H."/>
            <person name="Nagata Y."/>
            <person name="Naito S."/>
            <person name="Nakashima M."/>
            <person name="Nakama Y."/>
            <person name="Nakamichi Y."/>
            <person name="Nakamura M."/>
            <person name="Meguro A."/>
            <person name="Negishi M."/>
            <person name="Ohta I."/>
            <person name="Ohta T."/>
            <person name="Okamoto M."/>
            <person name="Ono N."/>
            <person name="Saji S."/>
            <person name="Sakaguchi M."/>
            <person name="Sakai K."/>
            <person name="Shibata M."/>
            <person name="Shimokawa T."/>
            <person name="Song J."/>
            <person name="Takazaki Y."/>
            <person name="Terasawa K."/>
            <person name="Tsugane M."/>
            <person name="Tsuji K."/>
            <person name="Ueda S."/>
            <person name="Waki K."/>
            <person name="Yamagata H."/>
            <person name="Yamamoto M."/>
            <person name="Yamamoto S."/>
            <person name="Yamane H."/>
            <person name="Yoshiki S."/>
            <person name="Yoshihara R."/>
            <person name="Yukawa K."/>
            <person name="Zhong H."/>
            <person name="Yano M."/>
            <person name="Yuan Q."/>
            <person name="Ouyang S."/>
            <person name="Liu J."/>
            <person name="Jones K.M."/>
            <person name="Gansberger K."/>
            <person name="Moffat K."/>
            <person name="Hill J."/>
            <person name="Bera J."/>
            <person name="Fadrosh D."/>
            <person name="Jin S."/>
            <person name="Johri S."/>
            <person name="Kim M."/>
            <person name="Overton L."/>
            <person name="Reardon M."/>
            <person name="Tsitrin T."/>
            <person name="Vuong H."/>
            <person name="Weaver B."/>
            <person name="Ciecko A."/>
            <person name="Tallon L."/>
            <person name="Jackson J."/>
            <person name="Pai G."/>
            <person name="Aken S.V."/>
            <person name="Utterback T."/>
            <person name="Reidmuller S."/>
            <person name="Feldblyum T."/>
            <person name="Hsiao J."/>
            <person name="Zismann V."/>
            <person name="Iobst S."/>
            <person name="de Vazeille A.R."/>
            <person name="Buell C.R."/>
            <person name="Ying K."/>
            <person name="Li Y."/>
            <person name="Lu T."/>
            <person name="Huang Y."/>
            <person name="Zhao Q."/>
            <person name="Feng Q."/>
            <person name="Zhang L."/>
            <person name="Zhu J."/>
            <person name="Weng Q."/>
            <person name="Mu J."/>
            <person name="Lu Y."/>
            <person name="Fan D."/>
            <person name="Liu Y."/>
            <person name="Guan J."/>
            <person name="Zhang Y."/>
            <person name="Yu S."/>
            <person name="Liu X."/>
            <person name="Zhang Y."/>
            <person name="Hong G."/>
            <person name="Han B."/>
            <person name="Choisne N."/>
            <person name="Demange N."/>
            <person name="Orjeda G."/>
            <person name="Samain S."/>
            <person name="Cattolico L."/>
            <person name="Pelletier E."/>
            <person name="Couloux A."/>
            <person name="Segurens B."/>
            <person name="Wincker P."/>
            <person name="D'Hont A."/>
            <person name="Scarpelli C."/>
            <person name="Weissenbach J."/>
            <person name="Salanoubat M."/>
            <person name="Quetier F."/>
            <person name="Yu Y."/>
            <person name="Kim H.R."/>
            <person name="Rambo T."/>
            <person name="Currie J."/>
            <person name="Collura K."/>
            <person name="Luo M."/>
            <person name="Yang T."/>
            <person name="Ammiraju J.S.S."/>
            <person name="Engler F."/>
            <person name="Soderlund C."/>
            <person name="Wing R.A."/>
            <person name="Palmer L.E."/>
            <person name="de la Bastide M."/>
            <person name="Spiegel L."/>
            <person name="Nascimento L."/>
            <person name="Zutavern T."/>
            <person name="O'Shaughnessy A."/>
            <person name="Dike S."/>
            <person name="Dedhia N."/>
            <person name="Preston R."/>
            <person name="Balija V."/>
            <person name="McCombie W.R."/>
            <person name="Chow T."/>
            <person name="Chen H."/>
            <person name="Chung M."/>
            <person name="Chen C."/>
            <person name="Shaw J."/>
            <person name="Wu H."/>
            <person name="Hsiao K."/>
            <person name="Chao Y."/>
            <person name="Chu M."/>
            <person name="Cheng C."/>
            <person name="Hour A."/>
            <person name="Lee P."/>
            <person name="Lin S."/>
            <person name="Lin Y."/>
            <person name="Liou J."/>
            <person name="Liu S."/>
            <person name="Hsing Y."/>
            <person name="Raghuvanshi S."/>
            <person name="Mohanty A."/>
            <person name="Bharti A.K."/>
            <person name="Gaur A."/>
            <person name="Gupta V."/>
            <person name="Kumar D."/>
            <person name="Ravi V."/>
            <person name="Vij S."/>
            <person name="Kapur A."/>
            <person name="Khurana P."/>
            <person name="Khurana P."/>
            <person name="Khurana J.P."/>
            <person name="Tyagi A.K."/>
            <person name="Gaikwad K."/>
            <person name="Singh A."/>
            <person name="Dalal V."/>
            <person name="Srivastava S."/>
            <person name="Dixit A."/>
            <person name="Pal A.K."/>
            <person name="Ghazi I.A."/>
            <person name="Yadav M."/>
            <person name="Pandit A."/>
            <person name="Bhargava A."/>
            <person name="Sureshbabu K."/>
            <person name="Batra K."/>
            <person name="Sharma T.R."/>
            <person name="Mohapatra T."/>
            <person name="Singh N.K."/>
            <person name="Messing J."/>
            <person name="Nelson A.B."/>
            <person name="Fuks G."/>
            <person name="Kavchok S."/>
            <person name="Keizer G."/>
            <person name="Linton E."/>
            <person name="Llaca V."/>
            <person name="Song R."/>
            <person name="Tanyolac B."/>
            <person name="Young S."/>
            <person name="Ho-Il K."/>
            <person name="Hahn J.H."/>
            <person name="Sangsakoo G."/>
            <person name="Vanavichit A."/>
            <person name="de Mattos Luiz.A.T."/>
            <person name="Zimmer P.D."/>
            <person name="Malone G."/>
            <person name="Dellagostin O."/>
            <person name="de Oliveira A.C."/>
            <person name="Bevan M."/>
            <person name="Bancroft I."/>
            <person name="Minx P."/>
            <person name="Cordum H."/>
            <person name="Wilson R."/>
            <person name="Cheng Z."/>
            <person name="Jin W."/>
            <person name="Jiang J."/>
            <person name="Leong S.A."/>
            <person name="Iwama H."/>
            <person name="Gojobori T."/>
            <person name="Itoh T."/>
            <person name="Niimura Y."/>
            <person name="Fujii Y."/>
            <person name="Habara T."/>
            <person name="Sakai H."/>
            <person name="Sato Y."/>
            <person name="Wilson G."/>
            <person name="Kumar K."/>
            <person name="McCouch S."/>
            <person name="Juretic N."/>
            <person name="Hoen D."/>
            <person name="Wright S."/>
            <person name="Bruskiewich R."/>
            <person name="Bureau T."/>
            <person name="Miyao A."/>
            <person name="Hirochika H."/>
            <person name="Nishikawa T."/>
            <person name="Kadowaki K."/>
            <person name="Sugiura M."/>
            <person name="Burr B."/>
            <person name="Sasaki T."/>
        </authorList>
    </citation>
    <scope>NUCLEOTIDE SEQUENCE [LARGE SCALE GENOMIC DNA]</scope>
    <source>
        <strain evidence="10">cv. Nipponbare</strain>
    </source>
</reference>
<evidence type="ECO:0000256" key="2">
    <source>
        <dbReference type="ARBA" id="ARBA00022670"/>
    </source>
</evidence>
<feature type="compositionally biased region" description="Polar residues" evidence="4">
    <location>
        <begin position="1250"/>
        <end position="1261"/>
    </location>
</feature>
<evidence type="ECO:0000259" key="7">
    <source>
        <dbReference type="Pfam" id="PF13960"/>
    </source>
</evidence>
<dbReference type="GO" id="GO:0006508">
    <property type="term" value="P:proteolysis"/>
    <property type="evidence" value="ECO:0007669"/>
    <property type="project" value="UniProtKB-KW"/>
</dbReference>
<evidence type="ECO:0000259" key="5">
    <source>
        <dbReference type="Pfam" id="PF02902"/>
    </source>
</evidence>
<dbReference type="Pfam" id="PF02902">
    <property type="entry name" value="Peptidase_C48"/>
    <property type="match status" value="1"/>
</dbReference>
<dbReference type="InterPro" id="IPR025452">
    <property type="entry name" value="DUF4218"/>
</dbReference>
<evidence type="ECO:0000256" key="4">
    <source>
        <dbReference type="SAM" id="MobiDB-lite"/>
    </source>
</evidence>
<accession>Q2R8B9</accession>
<dbReference type="InterPro" id="IPR038765">
    <property type="entry name" value="Papain-like_cys_pep_sf"/>
</dbReference>
<feature type="compositionally biased region" description="Basic and acidic residues" evidence="4">
    <location>
        <begin position="532"/>
        <end position="547"/>
    </location>
</feature>
<feature type="region of interest" description="Disordered" evidence="4">
    <location>
        <begin position="1237"/>
        <end position="1263"/>
    </location>
</feature>
<organism evidence="9 10">
    <name type="scientific">Oryza sativa subsp. japonica</name>
    <name type="common">Rice</name>
    <dbReference type="NCBI Taxonomy" id="39947"/>
    <lineage>
        <taxon>Eukaryota</taxon>
        <taxon>Viridiplantae</taxon>
        <taxon>Streptophyta</taxon>
        <taxon>Embryophyta</taxon>
        <taxon>Tracheophyta</taxon>
        <taxon>Spermatophyta</taxon>
        <taxon>Magnoliopsida</taxon>
        <taxon>Liliopsida</taxon>
        <taxon>Poales</taxon>
        <taxon>Poaceae</taxon>
        <taxon>BOP clade</taxon>
        <taxon>Oryzoideae</taxon>
        <taxon>Oryzeae</taxon>
        <taxon>Oryzinae</taxon>
        <taxon>Oryza</taxon>
        <taxon>Oryza sativa</taxon>
    </lineage>
</organism>
<dbReference type="PANTHER" id="PTHR48258:SF9">
    <property type="entry name" value="OS01G0348150 PROTEIN"/>
    <property type="match status" value="1"/>
</dbReference>
<dbReference type="InterPro" id="IPR025312">
    <property type="entry name" value="DUF4216"/>
</dbReference>
<dbReference type="InterPro" id="IPR029480">
    <property type="entry name" value="Transpos_assoc"/>
</dbReference>
<comment type="similarity">
    <text evidence="1">Belongs to the peptidase C48 family.</text>
</comment>
<dbReference type="Gene3D" id="3.40.395.10">
    <property type="entry name" value="Adenoviral Proteinase, Chain A"/>
    <property type="match status" value="1"/>
</dbReference>
<dbReference type="SUPFAM" id="SSF54001">
    <property type="entry name" value="Cysteine proteinases"/>
    <property type="match status" value="1"/>
</dbReference>
<feature type="compositionally biased region" description="Basic and acidic residues" evidence="4">
    <location>
        <begin position="1405"/>
        <end position="1423"/>
    </location>
</feature>
<dbReference type="PANTHER" id="PTHR48258">
    <property type="entry name" value="DUF4218 DOMAIN-CONTAINING PROTEIN-RELATED"/>
    <property type="match status" value="1"/>
</dbReference>
<dbReference type="EMBL" id="AC147811">
    <property type="protein sequence ID" value="AAX95188.1"/>
    <property type="molecule type" value="Genomic_DNA"/>
</dbReference>
<feature type="region of interest" description="Disordered" evidence="4">
    <location>
        <begin position="523"/>
        <end position="547"/>
    </location>
</feature>
<dbReference type="InterPro" id="IPR003653">
    <property type="entry name" value="Peptidase_C48_C"/>
</dbReference>
<reference evidence="10" key="2">
    <citation type="journal article" date="2008" name="Nucleic Acids Res.">
        <title>The rice annotation project database (RAP-DB): 2008 update.</title>
        <authorList>
            <consortium name="The rice annotation project (RAP)"/>
        </authorList>
    </citation>
    <scope>GENOME REANNOTATION</scope>
    <source>
        <strain evidence="10">cv. Nipponbare</strain>
    </source>
</reference>
<feature type="domain" description="DUF4216" evidence="6">
    <location>
        <begin position="974"/>
        <end position="1040"/>
    </location>
</feature>
<name>Q2R8B9_ORYSJ</name>
<feature type="domain" description="DUF4218" evidence="7">
    <location>
        <begin position="716"/>
        <end position="816"/>
    </location>
</feature>
<keyword evidence="2" id="KW-0645">Protease</keyword>
<dbReference type="Pfam" id="PF13960">
    <property type="entry name" value="DUF4218"/>
    <property type="match status" value="1"/>
</dbReference>
<evidence type="ECO:0000313" key="9">
    <source>
        <dbReference type="EMBL" id="AAX95188.1"/>
    </source>
</evidence>